<organism evidence="2 3">
    <name type="scientific">Ziziphus jujuba var. spinosa</name>
    <dbReference type="NCBI Taxonomy" id="714518"/>
    <lineage>
        <taxon>Eukaryota</taxon>
        <taxon>Viridiplantae</taxon>
        <taxon>Streptophyta</taxon>
        <taxon>Embryophyta</taxon>
        <taxon>Tracheophyta</taxon>
        <taxon>Spermatophyta</taxon>
        <taxon>Magnoliopsida</taxon>
        <taxon>eudicotyledons</taxon>
        <taxon>Gunneridae</taxon>
        <taxon>Pentapetalae</taxon>
        <taxon>rosids</taxon>
        <taxon>fabids</taxon>
        <taxon>Rosales</taxon>
        <taxon>Rhamnaceae</taxon>
        <taxon>Paliureae</taxon>
        <taxon>Ziziphus</taxon>
    </lineage>
</organism>
<feature type="domain" description="Terpene synthase N-terminal" evidence="1">
    <location>
        <begin position="39"/>
        <end position="94"/>
    </location>
</feature>
<dbReference type="AlphaFoldDB" id="A0A978UH82"/>
<dbReference type="Gene3D" id="1.50.10.130">
    <property type="entry name" value="Terpene synthase, N-terminal domain"/>
    <property type="match status" value="1"/>
</dbReference>
<dbReference type="EMBL" id="JAEACU010000011">
    <property type="protein sequence ID" value="KAH7514163.1"/>
    <property type="molecule type" value="Genomic_DNA"/>
</dbReference>
<gene>
    <name evidence="2" type="ORF">FEM48_Zijuj11G0059500</name>
</gene>
<comment type="caution">
    <text evidence="2">The sequence shown here is derived from an EMBL/GenBank/DDBJ whole genome shotgun (WGS) entry which is preliminary data.</text>
</comment>
<dbReference type="SUPFAM" id="SSF48239">
    <property type="entry name" value="Terpenoid cyclases/Protein prenyltransferases"/>
    <property type="match status" value="1"/>
</dbReference>
<dbReference type="InterPro" id="IPR001906">
    <property type="entry name" value="Terpene_synth_N"/>
</dbReference>
<protein>
    <recommendedName>
        <fullName evidence="1">Terpene synthase N-terminal domain-containing protein</fullName>
    </recommendedName>
</protein>
<proteinExistence type="predicted"/>
<dbReference type="InterPro" id="IPR008930">
    <property type="entry name" value="Terpenoid_cyclase/PrenylTrfase"/>
</dbReference>
<dbReference type="InterPro" id="IPR036965">
    <property type="entry name" value="Terpene_synth_N_sf"/>
</dbReference>
<dbReference type="GO" id="GO:0010333">
    <property type="term" value="F:terpene synthase activity"/>
    <property type="evidence" value="ECO:0007669"/>
    <property type="project" value="InterPro"/>
</dbReference>
<evidence type="ECO:0000259" key="1">
    <source>
        <dbReference type="Pfam" id="PF01397"/>
    </source>
</evidence>
<dbReference type="Pfam" id="PF01397">
    <property type="entry name" value="Terpene_synth"/>
    <property type="match status" value="1"/>
</dbReference>
<reference evidence="2" key="1">
    <citation type="journal article" date="2021" name="Front. Plant Sci.">
        <title>Chromosome-Scale Genome Assembly for Chinese Sour Jujube and Insights Into Its Genome Evolution and Domestication Signature.</title>
        <authorList>
            <person name="Shen L.-Y."/>
            <person name="Luo H."/>
            <person name="Wang X.-L."/>
            <person name="Wang X.-M."/>
            <person name="Qiu X.-J."/>
            <person name="Liu H."/>
            <person name="Zhou S.-S."/>
            <person name="Jia K.-H."/>
            <person name="Nie S."/>
            <person name="Bao Y.-T."/>
            <person name="Zhang R.-G."/>
            <person name="Yun Q.-Z."/>
            <person name="Chai Y.-H."/>
            <person name="Lu J.-Y."/>
            <person name="Li Y."/>
            <person name="Zhao S.-W."/>
            <person name="Mao J.-F."/>
            <person name="Jia S.-G."/>
            <person name="Mao Y.-M."/>
        </authorList>
    </citation>
    <scope>NUCLEOTIDE SEQUENCE</scope>
    <source>
        <strain evidence="2">AT0</strain>
        <tissue evidence="2">Leaf</tissue>
    </source>
</reference>
<name>A0A978UH82_ZIZJJ</name>
<evidence type="ECO:0000313" key="3">
    <source>
        <dbReference type="Proteomes" id="UP000813462"/>
    </source>
</evidence>
<sequence length="118" mass="13321">MNSVPQGKTTYEEKLRKCSCKRTELELTHIAIIKFSIAEVFNDFKDKKGNFESCMCEPMGMLSLYEASYHCKEGENEYFTAKHLQECVNRQKGDQNCEPCLGASFALGNAKVGNQVAH</sequence>
<evidence type="ECO:0000313" key="2">
    <source>
        <dbReference type="EMBL" id="KAH7514163.1"/>
    </source>
</evidence>
<accession>A0A978UH82</accession>
<dbReference type="Proteomes" id="UP000813462">
    <property type="component" value="Unassembled WGS sequence"/>
</dbReference>